<evidence type="ECO:0000313" key="3">
    <source>
        <dbReference type="Proteomes" id="UP000191342"/>
    </source>
</evidence>
<proteinExistence type="predicted"/>
<accession>A0A1V6S8I9</accession>
<keyword evidence="3" id="KW-1185">Reference proteome</keyword>
<name>A0A1V6S8I9_9EURO</name>
<dbReference type="AlphaFoldDB" id="A0A1V6S8I9"/>
<dbReference type="STRING" id="254877.A0A1V6S8I9"/>
<reference evidence="3" key="1">
    <citation type="journal article" date="2017" name="Nat. Microbiol.">
        <title>Global analysis of biosynthetic gene clusters reveals vast potential of secondary metabolite production in Penicillium species.</title>
        <authorList>
            <person name="Nielsen J.C."/>
            <person name="Grijseels S."/>
            <person name="Prigent S."/>
            <person name="Ji B."/>
            <person name="Dainat J."/>
            <person name="Nielsen K.F."/>
            <person name="Frisvad J.C."/>
            <person name="Workman M."/>
            <person name="Nielsen J."/>
        </authorList>
    </citation>
    <scope>NUCLEOTIDE SEQUENCE [LARGE SCALE GENOMIC DNA]</scope>
    <source>
        <strain evidence="3">IBT 14082</strain>
    </source>
</reference>
<feature type="region of interest" description="Disordered" evidence="1">
    <location>
        <begin position="195"/>
        <end position="214"/>
    </location>
</feature>
<gene>
    <name evidence="2" type="ORF">PENFLA_c098G04669</name>
</gene>
<comment type="caution">
    <text evidence="2">The sequence shown here is derived from an EMBL/GenBank/DDBJ whole genome shotgun (WGS) entry which is preliminary data.</text>
</comment>
<organism evidence="2 3">
    <name type="scientific">Penicillium flavigenum</name>
    <dbReference type="NCBI Taxonomy" id="254877"/>
    <lineage>
        <taxon>Eukaryota</taxon>
        <taxon>Fungi</taxon>
        <taxon>Dikarya</taxon>
        <taxon>Ascomycota</taxon>
        <taxon>Pezizomycotina</taxon>
        <taxon>Eurotiomycetes</taxon>
        <taxon>Eurotiomycetidae</taxon>
        <taxon>Eurotiales</taxon>
        <taxon>Aspergillaceae</taxon>
        <taxon>Penicillium</taxon>
    </lineage>
</organism>
<protein>
    <submittedName>
        <fullName evidence="2">Uncharacterized protein</fullName>
    </submittedName>
</protein>
<dbReference type="Proteomes" id="UP000191342">
    <property type="component" value="Unassembled WGS sequence"/>
</dbReference>
<dbReference type="EMBL" id="MLQL01000098">
    <property type="protein sequence ID" value="OQE10044.1"/>
    <property type="molecule type" value="Genomic_DNA"/>
</dbReference>
<sequence>MGINWSSWSTHHLESSLERVGMRGYIVYRTDYIPQSITELSRLPNLFNSNIKTQSFSDIGPAQRDKSELTKSPRYLEASAKQGPVIVDDTAHFDQGSIHSIYAHYMSWVASQKGLESTTICWECVLFDEKSQQALMCAPLPDKEEKLEAGEKGAFNLQHVGVLACSNPDNNEYDSFMGGELLDWKDIDLIAPKKGARASSDSEDEHDSFLGGFI</sequence>
<evidence type="ECO:0000256" key="1">
    <source>
        <dbReference type="SAM" id="MobiDB-lite"/>
    </source>
</evidence>
<evidence type="ECO:0000313" key="2">
    <source>
        <dbReference type="EMBL" id="OQE10044.1"/>
    </source>
</evidence>